<feature type="non-terminal residue" evidence="3">
    <location>
        <position position="466"/>
    </location>
</feature>
<keyword evidence="1" id="KW-0175">Coiled coil</keyword>
<feature type="domain" description="G" evidence="2">
    <location>
        <begin position="62"/>
        <end position="187"/>
    </location>
</feature>
<dbReference type="SUPFAM" id="SSF52540">
    <property type="entry name" value="P-loop containing nucleoside triphosphate hydrolases"/>
    <property type="match status" value="1"/>
</dbReference>
<sequence length="466" mass="51574">MNALLSAERPSLLTRYDNLRRKQREILTATLDTLGKVDGLPEAQMAQARDALFHADHPYLCVLVGAFNTGKSSLINALIGVPVLSVGATPTTNRIAILRYGEALQTLSGGDYDTIFHPSPILQRVSFVDTPGLDSVFKGHDETTRAFLHRADLVLLVMLATQAMSASSLSDMQKLRAYGKRLIVIVNQIDLIEPSEREAVRAFVMEQGKLALGEAPQVWLTSAKWASEALRSVPRDEAQWQMSGFAQLEAYFEQALSDAERVRQKLETPQHIMRNVMSAANAQIAAQQDALAEYRRSAANVRAQIEAAMREQEATVNAIAAEIDAQFNAAIQRGQAAIHDIFRWSKAFSLAFGGLGEVIGLARLFRRFGAPTYAQSAFAQHKVEEPLAQIPAIADRLAPRLEGRDIRDVEDLVLYTKQELERLPNALQTKVIGTLSAPQSYDRSILKNARDALQNQLEQARTTEFR</sequence>
<name>A0A2M8PAD2_9CHLR</name>
<protein>
    <recommendedName>
        <fullName evidence="2">G domain-containing protein</fullName>
    </recommendedName>
</protein>
<dbReference type="PANTHER" id="PTHR43681:SF1">
    <property type="entry name" value="SARCALUMENIN"/>
    <property type="match status" value="1"/>
</dbReference>
<dbReference type="AlphaFoldDB" id="A0A2M8PAD2"/>
<dbReference type="InterPro" id="IPR051943">
    <property type="entry name" value="TRAFAC_Dynamin-like_GTPase"/>
</dbReference>
<evidence type="ECO:0000313" key="4">
    <source>
        <dbReference type="Proteomes" id="UP000229681"/>
    </source>
</evidence>
<evidence type="ECO:0000313" key="3">
    <source>
        <dbReference type="EMBL" id="PJF34496.1"/>
    </source>
</evidence>
<dbReference type="InterPro" id="IPR006073">
    <property type="entry name" value="GTP-bd"/>
</dbReference>
<proteinExistence type="predicted"/>
<evidence type="ECO:0000256" key="1">
    <source>
        <dbReference type="SAM" id="Coils"/>
    </source>
</evidence>
<organism evidence="3 4">
    <name type="scientific">Candidatus Thermofonsia Clade 1 bacterium</name>
    <dbReference type="NCBI Taxonomy" id="2364210"/>
    <lineage>
        <taxon>Bacteria</taxon>
        <taxon>Bacillati</taxon>
        <taxon>Chloroflexota</taxon>
        <taxon>Candidatus Thermofontia</taxon>
        <taxon>Candidatus Thermofonsia Clade 1</taxon>
    </lineage>
</organism>
<feature type="coiled-coil region" evidence="1">
    <location>
        <begin position="277"/>
        <end position="322"/>
    </location>
</feature>
<dbReference type="PANTHER" id="PTHR43681">
    <property type="entry name" value="TRANSMEMBRANE GTPASE FZO"/>
    <property type="match status" value="1"/>
</dbReference>
<comment type="caution">
    <text evidence="3">The sequence shown here is derived from an EMBL/GenBank/DDBJ whole genome shotgun (WGS) entry which is preliminary data.</text>
</comment>
<dbReference type="Gene3D" id="3.40.50.300">
    <property type="entry name" value="P-loop containing nucleotide triphosphate hydrolases"/>
    <property type="match status" value="1"/>
</dbReference>
<dbReference type="Pfam" id="PF01926">
    <property type="entry name" value="MMR_HSR1"/>
    <property type="match status" value="1"/>
</dbReference>
<reference evidence="3 4" key="1">
    <citation type="submission" date="2017-11" db="EMBL/GenBank/DDBJ databases">
        <title>Evolution of Phototrophy in the Chloroflexi Phylum Driven by Horizontal Gene Transfer.</title>
        <authorList>
            <person name="Ward L.M."/>
            <person name="Hemp J."/>
            <person name="Shih P.M."/>
            <person name="Mcglynn S.E."/>
            <person name="Fischer W."/>
        </authorList>
    </citation>
    <scope>NUCLEOTIDE SEQUENCE [LARGE SCALE GENOMIC DNA]</scope>
    <source>
        <strain evidence="3">JP3_13</strain>
    </source>
</reference>
<accession>A0A2M8PAD2</accession>
<dbReference type="InterPro" id="IPR027417">
    <property type="entry name" value="P-loop_NTPase"/>
</dbReference>
<gene>
    <name evidence="3" type="ORF">CUN49_15385</name>
</gene>
<dbReference type="EMBL" id="PGTM01000365">
    <property type="protein sequence ID" value="PJF34496.1"/>
    <property type="molecule type" value="Genomic_DNA"/>
</dbReference>
<dbReference type="Proteomes" id="UP000229681">
    <property type="component" value="Unassembled WGS sequence"/>
</dbReference>
<dbReference type="GO" id="GO:0005525">
    <property type="term" value="F:GTP binding"/>
    <property type="evidence" value="ECO:0007669"/>
    <property type="project" value="InterPro"/>
</dbReference>
<dbReference type="CDD" id="cd09912">
    <property type="entry name" value="DLP_2"/>
    <property type="match status" value="1"/>
</dbReference>
<evidence type="ECO:0000259" key="2">
    <source>
        <dbReference type="Pfam" id="PF01926"/>
    </source>
</evidence>